<dbReference type="AlphaFoldDB" id="A0A6L2R4M0"/>
<name>A0A6L2R4M0_9BACT</name>
<organism evidence="2 3">
    <name type="scientific">Candidatus Desulfovibrio kirbyi</name>
    <dbReference type="NCBI Taxonomy" id="2696086"/>
    <lineage>
        <taxon>Bacteria</taxon>
        <taxon>Pseudomonadati</taxon>
        <taxon>Thermodesulfobacteriota</taxon>
        <taxon>Desulfovibrionia</taxon>
        <taxon>Desulfovibrionales</taxon>
        <taxon>Desulfovibrionaceae</taxon>
        <taxon>Desulfovibrio</taxon>
    </lineage>
</organism>
<dbReference type="InterPro" id="IPR048844">
    <property type="entry name" value="LpdD_chaperone-like"/>
</dbReference>
<evidence type="ECO:0000313" key="3">
    <source>
        <dbReference type="Proteomes" id="UP000505077"/>
    </source>
</evidence>
<evidence type="ECO:0000313" key="2">
    <source>
        <dbReference type="EMBL" id="GFH62528.1"/>
    </source>
</evidence>
<dbReference type="EMBL" id="BLLL01000002">
    <property type="protein sequence ID" value="GFH62528.1"/>
    <property type="molecule type" value="Genomic_DNA"/>
</dbReference>
<proteinExistence type="predicted"/>
<accession>A0A6L2R4M0</accession>
<dbReference type="Proteomes" id="UP000505077">
    <property type="component" value="Unassembled WGS sequence"/>
</dbReference>
<protein>
    <recommendedName>
        <fullName evidence="1">Prenylated flavin chaperone LpdD-like domain-containing protein</fullName>
    </recommendedName>
</protein>
<dbReference type="Pfam" id="PF21758">
    <property type="entry name" value="PAC_bac"/>
    <property type="match status" value="1"/>
</dbReference>
<feature type="domain" description="Prenylated flavin chaperone LpdD-like" evidence="1">
    <location>
        <begin position="11"/>
        <end position="111"/>
    </location>
</feature>
<sequence length="137" mass="14691">MPKSLSLSARCGRIRLTLKLFRMGDDVQIHLSGGQAHIGAVALAGWNAAPAHITVPPHREGELALRMAQSLSDALRCTVCVSAGIHFDSIRREEIRSVEELADALTQRCLTMCLACFDRTAPSTAAHRSATSSAVVL</sequence>
<reference evidence="2 3" key="1">
    <citation type="journal article" date="2020" name="ISME J.">
        <title>Parallel Reductive Genome Evolution in Desulfovibrio Ectosymbionts Independently Acquired by Trichonympha Protists in the Termite Gut.</title>
        <authorList>
            <person name="Takeuchi M."/>
            <person name="Kuwahara H."/>
            <person name="Murakami T."/>
            <person name="Takahashi K."/>
            <person name="Kajitani R."/>
            <person name="Toyoda A."/>
            <person name="Itoh T."/>
            <person name="Ohkuma M."/>
            <person name="Hongoh Y."/>
        </authorList>
    </citation>
    <scope>NUCLEOTIDE SEQUENCE [LARGE SCALE GENOMIC DNA]</scope>
    <source>
        <strain evidence="2">ZnDsv-02</strain>
    </source>
</reference>
<gene>
    <name evidence="2" type="ORF">ZNDK_0299</name>
</gene>
<evidence type="ECO:0000259" key="1">
    <source>
        <dbReference type="Pfam" id="PF21758"/>
    </source>
</evidence>
<comment type="caution">
    <text evidence="2">The sequence shown here is derived from an EMBL/GenBank/DDBJ whole genome shotgun (WGS) entry which is preliminary data.</text>
</comment>